<dbReference type="EMBL" id="MLIS01000001">
    <property type="protein sequence ID" value="OHU77451.1"/>
    <property type="molecule type" value="Genomic_DNA"/>
</dbReference>
<evidence type="ECO:0000313" key="2">
    <source>
        <dbReference type="Proteomes" id="UP000179441"/>
    </source>
</evidence>
<evidence type="ECO:0008006" key="3">
    <source>
        <dbReference type="Google" id="ProtNLM"/>
    </source>
</evidence>
<dbReference type="Proteomes" id="UP000179441">
    <property type="component" value="Unassembled WGS sequence"/>
</dbReference>
<gene>
    <name evidence="1" type="ORF">BKG84_02625</name>
</gene>
<dbReference type="AlphaFoldDB" id="A0A1S1M1G9"/>
<evidence type="ECO:0000313" key="1">
    <source>
        <dbReference type="EMBL" id="OHU77451.1"/>
    </source>
</evidence>
<keyword evidence="2" id="KW-1185">Reference proteome</keyword>
<accession>A0A1S1M1G9</accession>
<protein>
    <recommendedName>
        <fullName evidence="3">HNH endonuclease</fullName>
    </recommendedName>
</protein>
<comment type="caution">
    <text evidence="1">The sequence shown here is derived from an EMBL/GenBank/DDBJ whole genome shotgun (WGS) entry which is preliminary data.</text>
</comment>
<dbReference type="Gene3D" id="1.10.30.50">
    <property type="match status" value="1"/>
</dbReference>
<sequence length="113" mass="13048">MPRASRPCPVSGCPNLIRFTRYCPEHTQAWSGPRTASSRVTSQRRWRELVPKILDRDRYLCRIQYEGICTGRATVVDKEQPASRLPDLAFDWDNLRAACELCNDHKARTEDRG</sequence>
<proteinExistence type="predicted"/>
<organism evidence="1 2">
    <name type="scientific">Mycobacteroides chelonae</name>
    <name type="common">Mycobacterium chelonae</name>
    <dbReference type="NCBI Taxonomy" id="1774"/>
    <lineage>
        <taxon>Bacteria</taxon>
        <taxon>Bacillati</taxon>
        <taxon>Actinomycetota</taxon>
        <taxon>Actinomycetes</taxon>
        <taxon>Mycobacteriales</taxon>
        <taxon>Mycobacteriaceae</taxon>
        <taxon>Mycobacteroides</taxon>
    </lineage>
</organism>
<name>A0A1S1M1G9_MYCCH</name>
<dbReference type="RefSeq" id="WP_070951161.1">
    <property type="nucleotide sequence ID" value="NZ_JBLVUQ010000002.1"/>
</dbReference>
<reference evidence="1 2" key="1">
    <citation type="submission" date="2016-10" db="EMBL/GenBank/DDBJ databases">
        <title>Evaluation of Human, Veterinary and Environmental Mycobacterium chelonae Isolates by Core Genome Phylogenomic Analysis, Targeted Gene Comparison, and Anti-microbial Susceptibility Patterns: A Tale of Mistaken Identities.</title>
        <authorList>
            <person name="Fogelson S.B."/>
            <person name="Camus A.C."/>
            <person name="Lorenz W."/>
            <person name="Vasireddy R."/>
            <person name="Vasireddy S."/>
            <person name="Smith T."/>
            <person name="Brown-Elliott B.A."/>
            <person name="Wallace R.J.Jr."/>
            <person name="Hasan N.A."/>
            <person name="Reischl U."/>
            <person name="Sanchez S."/>
        </authorList>
    </citation>
    <scope>NUCLEOTIDE SEQUENCE [LARGE SCALE GENOMIC DNA]</scope>
    <source>
        <strain evidence="1 2">15518</strain>
    </source>
</reference>